<protein>
    <submittedName>
        <fullName evidence="14">FAD-dependent NAD(P)-disulfide oxidoreductase</fullName>
    </submittedName>
</protein>
<keyword evidence="3 9" id="KW-0274">FAD</keyword>
<dbReference type="GO" id="GO:0016668">
    <property type="term" value="F:oxidoreductase activity, acting on a sulfur group of donors, NAD(P) as acceptor"/>
    <property type="evidence" value="ECO:0007669"/>
    <property type="project" value="InterPro"/>
</dbReference>
<dbReference type="PANTHER" id="PTHR43014">
    <property type="entry name" value="MERCURIC REDUCTASE"/>
    <property type="match status" value="1"/>
</dbReference>
<keyword evidence="7 11" id="KW-0676">Redox-active center</keyword>
<dbReference type="SUPFAM" id="SSF51905">
    <property type="entry name" value="FAD/NAD(P)-binding domain"/>
    <property type="match status" value="1"/>
</dbReference>
<evidence type="ECO:0000256" key="5">
    <source>
        <dbReference type="ARBA" id="ARBA00023002"/>
    </source>
</evidence>
<proteinExistence type="inferred from homology"/>
<evidence type="ECO:0000256" key="8">
    <source>
        <dbReference type="PIRSR" id="PIRSR000350-2"/>
    </source>
</evidence>
<dbReference type="Gene3D" id="3.50.50.60">
    <property type="entry name" value="FAD/NAD(P)-binding domain"/>
    <property type="match status" value="2"/>
</dbReference>
<dbReference type="PRINTS" id="PR00368">
    <property type="entry name" value="FADPNR"/>
</dbReference>
<evidence type="ECO:0000256" key="9">
    <source>
        <dbReference type="PIRSR" id="PIRSR000350-3"/>
    </source>
</evidence>
<keyword evidence="5 11" id="KW-0560">Oxidoreductase</keyword>
<dbReference type="InterPro" id="IPR004099">
    <property type="entry name" value="Pyr_nucl-diS_OxRdtase_dimer"/>
</dbReference>
<feature type="disulfide bond" description="Redox-active" evidence="10">
    <location>
        <begin position="52"/>
        <end position="57"/>
    </location>
</feature>
<organism evidence="14">
    <name type="scientific">uncultured bacterium esnapd12</name>
    <dbReference type="NCBI Taxonomy" id="1366592"/>
    <lineage>
        <taxon>Bacteria</taxon>
        <taxon>environmental samples</taxon>
    </lineage>
</organism>
<evidence type="ECO:0000256" key="6">
    <source>
        <dbReference type="ARBA" id="ARBA00023157"/>
    </source>
</evidence>
<feature type="binding site" evidence="9">
    <location>
        <position position="274"/>
    </location>
    <ligand>
        <name>NAD(+)</name>
        <dbReference type="ChEBI" id="CHEBI:57540"/>
    </ligand>
</feature>
<dbReference type="PROSITE" id="PS00076">
    <property type="entry name" value="PYRIDINE_REDOX_1"/>
    <property type="match status" value="1"/>
</dbReference>
<evidence type="ECO:0000313" key="14">
    <source>
        <dbReference type="EMBL" id="AGS49640.1"/>
    </source>
</evidence>
<dbReference type="GO" id="GO:0003955">
    <property type="term" value="F:NAD(P)H dehydrogenase (quinone) activity"/>
    <property type="evidence" value="ECO:0007669"/>
    <property type="project" value="TreeGrafter"/>
</dbReference>
<keyword evidence="9" id="KW-0520">NAD</keyword>
<evidence type="ECO:0000256" key="7">
    <source>
        <dbReference type="ARBA" id="ARBA00023284"/>
    </source>
</evidence>
<comment type="similarity">
    <text evidence="1 11">Belongs to the class-I pyridine nucleotide-disulfide oxidoreductase family.</text>
</comment>
<evidence type="ECO:0000256" key="10">
    <source>
        <dbReference type="PIRSR" id="PIRSR000350-4"/>
    </source>
</evidence>
<feature type="active site" description="Proton acceptor" evidence="8">
    <location>
        <position position="448"/>
    </location>
</feature>
<feature type="binding site" evidence="9">
    <location>
        <position position="315"/>
    </location>
    <ligand>
        <name>FAD</name>
        <dbReference type="ChEBI" id="CHEBI:57692"/>
    </ligand>
</feature>
<evidence type="ECO:0000256" key="3">
    <source>
        <dbReference type="ARBA" id="ARBA00022827"/>
    </source>
</evidence>
<dbReference type="Pfam" id="PF02852">
    <property type="entry name" value="Pyr_redox_dim"/>
    <property type="match status" value="1"/>
</dbReference>
<keyword evidence="6" id="KW-1015">Disulfide bond</keyword>
<dbReference type="NCBIfam" id="NF004992">
    <property type="entry name" value="PRK06370.1-4"/>
    <property type="match status" value="1"/>
</dbReference>
<dbReference type="EMBL" id="KF264551">
    <property type="protein sequence ID" value="AGS49640.1"/>
    <property type="molecule type" value="Genomic_DNA"/>
</dbReference>
<name>S5TL15_9BACT</name>
<evidence type="ECO:0000259" key="12">
    <source>
        <dbReference type="Pfam" id="PF02852"/>
    </source>
</evidence>
<dbReference type="PIRSF" id="PIRSF000350">
    <property type="entry name" value="Mercury_reductase_MerA"/>
    <property type="match status" value="1"/>
</dbReference>
<dbReference type="InterPro" id="IPR023753">
    <property type="entry name" value="FAD/NAD-binding_dom"/>
</dbReference>
<evidence type="ECO:0000256" key="4">
    <source>
        <dbReference type="ARBA" id="ARBA00022857"/>
    </source>
</evidence>
<dbReference type="InterPro" id="IPR016156">
    <property type="entry name" value="FAD/NAD-linked_Rdtase_dimer_sf"/>
</dbReference>
<feature type="binding site" evidence="9">
    <location>
        <position position="61"/>
    </location>
    <ligand>
        <name>FAD</name>
        <dbReference type="ChEBI" id="CHEBI:57692"/>
    </ligand>
</feature>
<dbReference type="PANTHER" id="PTHR43014:SF2">
    <property type="entry name" value="MERCURIC REDUCTASE"/>
    <property type="match status" value="1"/>
</dbReference>
<accession>S5TL15</accession>
<dbReference type="AlphaFoldDB" id="S5TL15"/>
<sequence length="472" mass="50511">MSGSAGSELTVARRFDAIIIGAGQAGPPLAGRLTAAGQTVAVVERKLIGGTCVNTGCIPTKTLVASAHAAHLARRGAQYGVLTGPVTIDMAKVKARKDDIMLKDRHGVESWLNAMAGCTVVRGHARFESPTTLRVNDELLAADRIFVNVGGRAAVPNIPGLDRVNWLTNASILELDSVPEHLIIIGGSYIALEFAQMYRRFGAEVTVVQRGPRLAGREDPDVSAAIQDILANEGIHIHLNATDIRVSQHGHGVSVTPRADVPAVIGSHLLVAAGRRPNTDDLGLDQAGVTTDARGHIVVDDQLRTNVEHIWAMGDCNGRGAFTHTSYNDFEIVAANLLDGEQRRVTDRIDTYALYIDPPLGRAGGTAAEVAKSGRRALIGFRPMTRVGRAVEKGETQGFMKIVVDAETHEILGAAILGVGGDEVIHQILDIMSAKAPYTTLSRTMHIHPTVSELVPTMLQEMNPLWPQNDRT</sequence>
<keyword evidence="4" id="KW-0521">NADP</keyword>
<evidence type="ECO:0000259" key="13">
    <source>
        <dbReference type="Pfam" id="PF07992"/>
    </source>
</evidence>
<keyword evidence="9" id="KW-0547">Nucleotide-binding</keyword>
<dbReference type="InterPro" id="IPR036188">
    <property type="entry name" value="FAD/NAD-bd_sf"/>
</dbReference>
<dbReference type="InterPro" id="IPR001100">
    <property type="entry name" value="Pyr_nuc-diS_OxRdtase"/>
</dbReference>
<evidence type="ECO:0000256" key="2">
    <source>
        <dbReference type="ARBA" id="ARBA00022630"/>
    </source>
</evidence>
<dbReference type="Pfam" id="PF07992">
    <property type="entry name" value="Pyr_redox_2"/>
    <property type="match status" value="1"/>
</dbReference>
<evidence type="ECO:0000256" key="1">
    <source>
        <dbReference type="ARBA" id="ARBA00007532"/>
    </source>
</evidence>
<dbReference type="PRINTS" id="PR00411">
    <property type="entry name" value="PNDRDTASEI"/>
</dbReference>
<dbReference type="Gene3D" id="3.30.390.30">
    <property type="match status" value="1"/>
</dbReference>
<evidence type="ECO:0000256" key="11">
    <source>
        <dbReference type="RuleBase" id="RU003691"/>
    </source>
</evidence>
<dbReference type="InterPro" id="IPR012999">
    <property type="entry name" value="Pyr_OxRdtase_I_AS"/>
</dbReference>
<reference evidence="14" key="1">
    <citation type="journal article" date="2013" name="Proc. Natl. Acad. Sci. U.S.A.">
        <title>Mapping gene clusters within arrayed metagenomic libraries to expand the structural diversity of biomedically relevant natural products.</title>
        <authorList>
            <person name="Owen J.G."/>
            <person name="Reddy B.V."/>
            <person name="Ternei M.A."/>
            <person name="Charlop-Powers Z."/>
            <person name="Calle P.Y."/>
            <person name="Kim J.H."/>
            <person name="Brady S.F."/>
        </authorList>
    </citation>
    <scope>NUCLEOTIDE SEQUENCE</scope>
</reference>
<keyword evidence="2 11" id="KW-0285">Flavoprotein</keyword>
<feature type="domain" description="FAD/NAD(P)-binding" evidence="13">
    <location>
        <begin position="16"/>
        <end position="326"/>
    </location>
</feature>
<dbReference type="SUPFAM" id="SSF55424">
    <property type="entry name" value="FAD/NAD-linked reductases, dimerisation (C-terminal) domain"/>
    <property type="match status" value="1"/>
</dbReference>
<comment type="cofactor">
    <cofactor evidence="9">
        <name>FAD</name>
        <dbReference type="ChEBI" id="CHEBI:57692"/>
    </cofactor>
    <text evidence="9">Binds 1 FAD per subunit.</text>
</comment>
<feature type="binding site" evidence="9">
    <location>
        <begin position="186"/>
        <end position="193"/>
    </location>
    <ligand>
        <name>NAD(+)</name>
        <dbReference type="ChEBI" id="CHEBI:57540"/>
    </ligand>
</feature>
<feature type="domain" description="Pyridine nucleotide-disulphide oxidoreductase dimerisation" evidence="12">
    <location>
        <begin position="353"/>
        <end position="458"/>
    </location>
</feature>
<dbReference type="GO" id="GO:0050660">
    <property type="term" value="F:flavin adenine dinucleotide binding"/>
    <property type="evidence" value="ECO:0007669"/>
    <property type="project" value="TreeGrafter"/>
</dbReference>